<dbReference type="InterPro" id="IPR012338">
    <property type="entry name" value="Beta-lactam/transpept-like"/>
</dbReference>
<organism evidence="2 3">
    <name type="scientific">Agaribacter marinus</name>
    <dbReference type="NCBI Taxonomy" id="1431249"/>
    <lineage>
        <taxon>Bacteria</taxon>
        <taxon>Pseudomonadati</taxon>
        <taxon>Pseudomonadota</taxon>
        <taxon>Gammaproteobacteria</taxon>
        <taxon>Alteromonadales</taxon>
        <taxon>Alteromonadaceae</taxon>
        <taxon>Agaribacter</taxon>
    </lineage>
</organism>
<evidence type="ECO:0000313" key="3">
    <source>
        <dbReference type="Proteomes" id="UP001156601"/>
    </source>
</evidence>
<sequence>MQLNSIFQTALVAVKALLIYALSSSLVLAGDIESISAEKIRPFKNRLASIVSDNQLNTAAVAIIKNGTLQQEFHFGAQNTNTKASPDTLYNIASITKTITAETTIRLVSKGLLNLDESMSEHWIDPDIKDDSNLSKLTPRTALTHTTGFMNWRFYADDNKLKFVAPPGTSFGYSGEGFNYLARYAEKKLNASFETLVQQEIFTPLGIKNAFMSVNKANFTRIARPLGKEQKFHGYYCYPGGYCRHQGDFSAAGDMVITLSDYATFLVDVMKGNGLSAELKTLAHSVQTVSYEIDCSQSPEALCPTKLGYGLGWNVTELKQDKLIGHSGSDWSTVALSYYYENSKDGLIIFLNAPNDFGITAMVDILKLIDPDSPKLHEYKARKERIKK</sequence>
<name>A0AA37SXA9_9ALTE</name>
<evidence type="ECO:0000313" key="2">
    <source>
        <dbReference type="EMBL" id="GLR71472.1"/>
    </source>
</evidence>
<proteinExistence type="predicted"/>
<dbReference type="Gene3D" id="3.40.710.10">
    <property type="entry name" value="DD-peptidase/beta-lactamase superfamily"/>
    <property type="match status" value="1"/>
</dbReference>
<dbReference type="PANTHER" id="PTHR43283">
    <property type="entry name" value="BETA-LACTAMASE-RELATED"/>
    <property type="match status" value="1"/>
</dbReference>
<reference evidence="2" key="1">
    <citation type="journal article" date="2014" name="Int. J. Syst. Evol. Microbiol.">
        <title>Complete genome sequence of Corynebacterium casei LMG S-19264T (=DSM 44701T), isolated from a smear-ripened cheese.</title>
        <authorList>
            <consortium name="US DOE Joint Genome Institute (JGI-PGF)"/>
            <person name="Walter F."/>
            <person name="Albersmeier A."/>
            <person name="Kalinowski J."/>
            <person name="Ruckert C."/>
        </authorList>
    </citation>
    <scope>NUCLEOTIDE SEQUENCE</scope>
    <source>
        <strain evidence="2">NBRC 110023</strain>
    </source>
</reference>
<evidence type="ECO:0000259" key="1">
    <source>
        <dbReference type="Pfam" id="PF00144"/>
    </source>
</evidence>
<dbReference type="SUPFAM" id="SSF56601">
    <property type="entry name" value="beta-lactamase/transpeptidase-like"/>
    <property type="match status" value="1"/>
</dbReference>
<dbReference type="PANTHER" id="PTHR43283:SF18">
    <property type="match status" value="1"/>
</dbReference>
<dbReference type="AlphaFoldDB" id="A0AA37SXA9"/>
<dbReference type="Proteomes" id="UP001156601">
    <property type="component" value="Unassembled WGS sequence"/>
</dbReference>
<dbReference type="InterPro" id="IPR050789">
    <property type="entry name" value="Diverse_Enzym_Activities"/>
</dbReference>
<dbReference type="Pfam" id="PF00144">
    <property type="entry name" value="Beta-lactamase"/>
    <property type="match status" value="1"/>
</dbReference>
<dbReference type="EMBL" id="BSOT01000006">
    <property type="protein sequence ID" value="GLR71472.1"/>
    <property type="molecule type" value="Genomic_DNA"/>
</dbReference>
<gene>
    <name evidence="2" type="ORF">GCM10007852_23800</name>
</gene>
<keyword evidence="3" id="KW-1185">Reference proteome</keyword>
<reference evidence="2" key="2">
    <citation type="submission" date="2023-01" db="EMBL/GenBank/DDBJ databases">
        <title>Draft genome sequence of Agaribacter marinus strain NBRC 110023.</title>
        <authorList>
            <person name="Sun Q."/>
            <person name="Mori K."/>
        </authorList>
    </citation>
    <scope>NUCLEOTIDE SEQUENCE</scope>
    <source>
        <strain evidence="2">NBRC 110023</strain>
    </source>
</reference>
<feature type="domain" description="Beta-lactamase-related" evidence="1">
    <location>
        <begin position="48"/>
        <end position="334"/>
    </location>
</feature>
<dbReference type="InterPro" id="IPR001466">
    <property type="entry name" value="Beta-lactam-related"/>
</dbReference>
<dbReference type="RefSeq" id="WP_284217830.1">
    <property type="nucleotide sequence ID" value="NZ_BSOT01000006.1"/>
</dbReference>
<protein>
    <recommendedName>
        <fullName evidence="1">Beta-lactamase-related domain-containing protein</fullName>
    </recommendedName>
</protein>
<accession>A0AA37SXA9</accession>
<comment type="caution">
    <text evidence="2">The sequence shown here is derived from an EMBL/GenBank/DDBJ whole genome shotgun (WGS) entry which is preliminary data.</text>
</comment>